<dbReference type="FunFam" id="2.60.40.290:FF:000002">
    <property type="entry name" value="Stalk-specific protein B"/>
    <property type="match status" value="1"/>
</dbReference>
<dbReference type="RefSeq" id="XP_003285378.1">
    <property type="nucleotide sequence ID" value="XM_003285330.1"/>
</dbReference>
<feature type="chain" id="PRO_5003261616" description="Carbohydrate binding domain-containing protein" evidence="7">
    <location>
        <begin position="20"/>
        <end position="151"/>
    </location>
</feature>
<proteinExistence type="predicted"/>
<evidence type="ECO:0000313" key="9">
    <source>
        <dbReference type="EMBL" id="EGC38071.1"/>
    </source>
</evidence>
<evidence type="ECO:0000256" key="6">
    <source>
        <dbReference type="ARBA" id="ARBA00022969"/>
    </source>
</evidence>
<dbReference type="OrthoDB" id="14750at2759"/>
<dbReference type="eggNOG" id="ENOG502RHT0">
    <property type="taxonomic scope" value="Eukaryota"/>
</dbReference>
<feature type="signal peptide" evidence="7">
    <location>
        <begin position="1"/>
        <end position="19"/>
    </location>
</feature>
<dbReference type="GO" id="GO:0030247">
    <property type="term" value="F:polysaccharide binding"/>
    <property type="evidence" value="ECO:0007669"/>
    <property type="project" value="InterPro"/>
</dbReference>
<organism evidence="9 10">
    <name type="scientific">Dictyostelium purpureum</name>
    <name type="common">Slime mold</name>
    <dbReference type="NCBI Taxonomy" id="5786"/>
    <lineage>
        <taxon>Eukaryota</taxon>
        <taxon>Amoebozoa</taxon>
        <taxon>Evosea</taxon>
        <taxon>Eumycetozoa</taxon>
        <taxon>Dictyostelia</taxon>
        <taxon>Dictyosteliales</taxon>
        <taxon>Dictyosteliaceae</taxon>
        <taxon>Dictyostelium</taxon>
    </lineage>
</organism>
<keyword evidence="10" id="KW-1185">Reference proteome</keyword>
<protein>
    <recommendedName>
        <fullName evidence="8">Carbohydrate binding domain-containing protein</fullName>
    </recommendedName>
</protein>
<name>F0ZDA1_DICPU</name>
<accession>F0ZDA1</accession>
<dbReference type="SUPFAM" id="SSF49384">
    <property type="entry name" value="Carbohydrate-binding domain"/>
    <property type="match status" value="1"/>
</dbReference>
<dbReference type="GO" id="GO:0031012">
    <property type="term" value="C:extracellular matrix"/>
    <property type="evidence" value="ECO:0000318"/>
    <property type="project" value="GO_Central"/>
</dbReference>
<evidence type="ECO:0000256" key="3">
    <source>
        <dbReference type="ARBA" id="ARBA00022525"/>
    </source>
</evidence>
<comment type="subcellular location">
    <subcellularLocation>
        <location evidence="1">Secreted</location>
    </subcellularLocation>
</comment>
<gene>
    <name evidence="9" type="ORF">DICPUDRAFT_149279</name>
</gene>
<evidence type="ECO:0000256" key="2">
    <source>
        <dbReference type="ARBA" id="ARBA00022473"/>
    </source>
</evidence>
<keyword evidence="2" id="KW-0217">Developmental protein</keyword>
<dbReference type="AlphaFoldDB" id="F0ZDA1"/>
<dbReference type="KEGG" id="dpp:DICPUDRAFT_149279"/>
<evidence type="ECO:0000256" key="4">
    <source>
        <dbReference type="ARBA" id="ARBA00022729"/>
    </source>
</evidence>
<dbReference type="InParanoid" id="F0ZDA1"/>
<dbReference type="InterPro" id="IPR008965">
    <property type="entry name" value="CBM2/CBM3_carb-bd_dom_sf"/>
</dbReference>
<dbReference type="GeneID" id="10502853"/>
<evidence type="ECO:0000256" key="5">
    <source>
        <dbReference type="ARBA" id="ARBA00022782"/>
    </source>
</evidence>
<keyword evidence="6" id="KW-0749">Sporulation</keyword>
<dbReference type="GO" id="GO:0030435">
    <property type="term" value="P:sporulation resulting in formation of a cellular spore"/>
    <property type="evidence" value="ECO:0007669"/>
    <property type="project" value="UniProtKB-KW"/>
</dbReference>
<dbReference type="GO" id="GO:0030154">
    <property type="term" value="P:cell differentiation"/>
    <property type="evidence" value="ECO:0007669"/>
    <property type="project" value="UniProtKB-KW"/>
</dbReference>
<dbReference type="Gene3D" id="2.60.40.290">
    <property type="match status" value="1"/>
</dbReference>
<evidence type="ECO:0000313" key="10">
    <source>
        <dbReference type="Proteomes" id="UP000001064"/>
    </source>
</evidence>
<dbReference type="GO" id="GO:0005201">
    <property type="term" value="F:extracellular matrix structural constituent"/>
    <property type="evidence" value="ECO:0000318"/>
    <property type="project" value="GO_Central"/>
</dbReference>
<keyword evidence="4 7" id="KW-0732">Signal</keyword>
<dbReference type="VEuPathDB" id="AmoebaDB:DICPUDRAFT_149279"/>
<dbReference type="Pfam" id="PF09478">
    <property type="entry name" value="CBM49"/>
    <property type="match status" value="1"/>
</dbReference>
<reference evidence="10" key="1">
    <citation type="journal article" date="2011" name="Genome Biol.">
        <title>Comparative genomics of the social amoebae Dictyostelium discoideum and Dictyostelium purpureum.</title>
        <authorList>
            <consortium name="US DOE Joint Genome Institute (JGI-PGF)"/>
            <person name="Sucgang R."/>
            <person name="Kuo A."/>
            <person name="Tian X."/>
            <person name="Salerno W."/>
            <person name="Parikh A."/>
            <person name="Feasley C.L."/>
            <person name="Dalin E."/>
            <person name="Tu H."/>
            <person name="Huang E."/>
            <person name="Barry K."/>
            <person name="Lindquist E."/>
            <person name="Shapiro H."/>
            <person name="Bruce D."/>
            <person name="Schmutz J."/>
            <person name="Salamov A."/>
            <person name="Fey P."/>
            <person name="Gaudet P."/>
            <person name="Anjard C."/>
            <person name="Babu M.M."/>
            <person name="Basu S."/>
            <person name="Bushmanova Y."/>
            <person name="van der Wel H."/>
            <person name="Katoh-Kurasawa M."/>
            <person name="Dinh C."/>
            <person name="Coutinho P.M."/>
            <person name="Saito T."/>
            <person name="Elias M."/>
            <person name="Schaap P."/>
            <person name="Kay R.R."/>
            <person name="Henrissat B."/>
            <person name="Eichinger L."/>
            <person name="Rivero F."/>
            <person name="Putnam N.H."/>
            <person name="West C.M."/>
            <person name="Loomis W.F."/>
            <person name="Chisholm R.L."/>
            <person name="Shaulsky G."/>
            <person name="Strassmann J.E."/>
            <person name="Queller D.C."/>
            <person name="Kuspa A."/>
            <person name="Grigoriev I.V."/>
        </authorList>
    </citation>
    <scope>NUCLEOTIDE SEQUENCE [LARGE SCALE GENOMIC DNA]</scope>
    <source>
        <strain evidence="10">QSDP1</strain>
    </source>
</reference>
<dbReference type="OMA" id="HCEELVI"/>
<feature type="domain" description="Carbohydrate binding" evidence="8">
    <location>
        <begin position="49"/>
        <end position="138"/>
    </location>
</feature>
<keyword evidence="5" id="KW-0221">Differentiation</keyword>
<dbReference type="Proteomes" id="UP000001064">
    <property type="component" value="Unassembled WGS sequence"/>
</dbReference>
<dbReference type="GO" id="GO:0030198">
    <property type="term" value="P:extracellular matrix organization"/>
    <property type="evidence" value="ECO:0000318"/>
    <property type="project" value="GO_Central"/>
</dbReference>
<dbReference type="EMBL" id="GL870984">
    <property type="protein sequence ID" value="EGC38071.1"/>
    <property type="molecule type" value="Genomic_DNA"/>
</dbReference>
<evidence type="ECO:0000256" key="1">
    <source>
        <dbReference type="ARBA" id="ARBA00004613"/>
    </source>
</evidence>
<sequence>MKFLLILLVALLAISAVSANQCGRFVCLPGHSCIGNKGVWGCHYHCEELVIEQKVVNNWTDGVNGPASVQVQVTITNRSHQNIKDIIIASAVQLNNNQMWGVDHCTFENGVTLMDLPNYAQGIAPGASYTFGYVARGSSAANLYVEHILLM</sequence>
<dbReference type="InterPro" id="IPR019028">
    <property type="entry name" value="CBM_49"/>
</dbReference>
<dbReference type="PANTHER" id="PTHR33239:SF9">
    <property type="entry name" value="CARBOHYDRATE BINDING DOMAIN-CONTAINING PROTEIN-RELATED"/>
    <property type="match status" value="1"/>
</dbReference>
<dbReference type="GO" id="GO:0005576">
    <property type="term" value="C:extracellular region"/>
    <property type="evidence" value="ECO:0007669"/>
    <property type="project" value="UniProtKB-SubCell"/>
</dbReference>
<dbReference type="InterPro" id="IPR012291">
    <property type="entry name" value="CBM2_carb-bd_dom_sf"/>
</dbReference>
<evidence type="ECO:0000256" key="7">
    <source>
        <dbReference type="SAM" id="SignalP"/>
    </source>
</evidence>
<dbReference type="InterPro" id="IPR052879">
    <property type="entry name" value="Dd_Spore_Germination_Stalk"/>
</dbReference>
<dbReference type="SMART" id="SM01063">
    <property type="entry name" value="CBM49"/>
    <property type="match status" value="1"/>
</dbReference>
<evidence type="ECO:0000259" key="8">
    <source>
        <dbReference type="SMART" id="SM01063"/>
    </source>
</evidence>
<keyword evidence="3" id="KW-0964">Secreted</keyword>
<dbReference type="GO" id="GO:0004553">
    <property type="term" value="F:hydrolase activity, hydrolyzing O-glycosyl compounds"/>
    <property type="evidence" value="ECO:0007669"/>
    <property type="project" value="InterPro"/>
</dbReference>
<dbReference type="PANTHER" id="PTHR33239">
    <property type="entry name" value="CELLULOSE-BINDING DOMAIN-CONTAINING PROTEIN-RELATED"/>
    <property type="match status" value="1"/>
</dbReference>